<dbReference type="RefSeq" id="WP_047854281.1">
    <property type="nucleotide sequence ID" value="NZ_CP011509.1"/>
</dbReference>
<dbReference type="SUPFAM" id="SSF81301">
    <property type="entry name" value="Nucleotidyltransferase"/>
    <property type="match status" value="1"/>
</dbReference>
<dbReference type="AlphaFoldDB" id="A0AAC8Q1F0"/>
<keyword evidence="4" id="KW-1185">Reference proteome</keyword>
<proteinExistence type="predicted"/>
<dbReference type="Proteomes" id="UP000035579">
    <property type="component" value="Chromosome"/>
</dbReference>
<evidence type="ECO:0000313" key="1">
    <source>
        <dbReference type="EMBL" id="AKI99095.1"/>
    </source>
</evidence>
<dbReference type="PANTHER" id="PTHR34822:SF1">
    <property type="entry name" value="GRPB FAMILY PROTEIN"/>
    <property type="match status" value="1"/>
</dbReference>
<reference evidence="2 4" key="2">
    <citation type="submission" date="2018-08" db="EMBL/GenBank/DDBJ databases">
        <title>Genomic Encyclopedia of Archaeal and Bacterial Type Strains, Phase II (KMG-II): from individual species to whole genera.</title>
        <authorList>
            <person name="Goeker M."/>
        </authorList>
    </citation>
    <scope>NUCLEOTIDE SEQUENCE [LARGE SCALE GENOMIC DNA]</scope>
    <source>
        <strain evidence="2 4">DSM 2261</strain>
    </source>
</reference>
<accession>A0AAC8Q1F0</accession>
<dbReference type="Proteomes" id="UP000256345">
    <property type="component" value="Unassembled WGS sequence"/>
</dbReference>
<dbReference type="EMBL" id="CP011509">
    <property type="protein sequence ID" value="AKI99095.1"/>
    <property type="molecule type" value="Genomic_DNA"/>
</dbReference>
<evidence type="ECO:0000313" key="4">
    <source>
        <dbReference type="Proteomes" id="UP000256345"/>
    </source>
</evidence>
<gene>
    <name evidence="1" type="ORF">AA314_00722</name>
    <name evidence="2" type="ORF">ATI61_106472</name>
</gene>
<evidence type="ECO:0000313" key="2">
    <source>
        <dbReference type="EMBL" id="REG31002.1"/>
    </source>
</evidence>
<dbReference type="Pfam" id="PF04229">
    <property type="entry name" value="GrpB"/>
    <property type="match status" value="1"/>
</dbReference>
<dbReference type="Gene3D" id="3.30.460.10">
    <property type="entry name" value="Beta Polymerase, domain 2"/>
    <property type="match status" value="1"/>
</dbReference>
<protein>
    <submittedName>
        <fullName evidence="2">GrpB-like predicted nucleotidyltransferase (UPF0157 family)</fullName>
    </submittedName>
</protein>
<sequence>MFETVSRIIGPYVREPVACRPHDPRSAEVARRVGEAVHHHLPETTVEHIGSTSVPGCEGKGVVDLMIPVTPEQLEPVKALLDALGFQKQVAPAGHEPWPESRPMRVGSLEHEGTRYNLHVHVIPAGSPEIEMQRRFRDRLREDPAHLEAYVARKREILAQGITNSGDYSEAKGPVIEVILKGSG</sequence>
<dbReference type="InterPro" id="IPR007344">
    <property type="entry name" value="GrpB/CoaE"/>
</dbReference>
<evidence type="ECO:0000313" key="3">
    <source>
        <dbReference type="Proteomes" id="UP000035579"/>
    </source>
</evidence>
<dbReference type="KEGG" id="age:AA314_00722"/>
<name>A0AAC8Q1F0_9BACT</name>
<dbReference type="PANTHER" id="PTHR34822">
    <property type="entry name" value="GRPB DOMAIN PROTEIN (AFU_ORTHOLOGUE AFUA_1G01530)"/>
    <property type="match status" value="1"/>
</dbReference>
<reference evidence="1 3" key="1">
    <citation type="submission" date="2015-05" db="EMBL/GenBank/DDBJ databases">
        <title>Genome assembly of Archangium gephyra DSM 2261.</title>
        <authorList>
            <person name="Sharma G."/>
            <person name="Subramanian S."/>
        </authorList>
    </citation>
    <scope>NUCLEOTIDE SEQUENCE [LARGE SCALE GENOMIC DNA]</scope>
    <source>
        <strain evidence="1 3">DSM 2261</strain>
    </source>
</reference>
<organism evidence="1 3">
    <name type="scientific">Archangium gephyra</name>
    <dbReference type="NCBI Taxonomy" id="48"/>
    <lineage>
        <taxon>Bacteria</taxon>
        <taxon>Pseudomonadati</taxon>
        <taxon>Myxococcota</taxon>
        <taxon>Myxococcia</taxon>
        <taxon>Myxococcales</taxon>
        <taxon>Cystobacterineae</taxon>
        <taxon>Archangiaceae</taxon>
        <taxon>Archangium</taxon>
    </lineage>
</organism>
<dbReference type="InterPro" id="IPR043519">
    <property type="entry name" value="NT_sf"/>
</dbReference>
<dbReference type="EMBL" id="QUMU01000006">
    <property type="protein sequence ID" value="REG31002.1"/>
    <property type="molecule type" value="Genomic_DNA"/>
</dbReference>